<comment type="caution">
    <text evidence="2">The sequence shown here is derived from an EMBL/GenBank/DDBJ whole genome shotgun (WGS) entry which is preliminary data.</text>
</comment>
<dbReference type="Gene3D" id="3.90.76.10">
    <property type="entry name" value="Dipeptide-binding Protein, Domain 1"/>
    <property type="match status" value="1"/>
</dbReference>
<dbReference type="Gene3D" id="3.40.190.10">
    <property type="entry name" value="Periplasmic binding protein-like II"/>
    <property type="match status" value="1"/>
</dbReference>
<dbReference type="InterPro" id="IPR000914">
    <property type="entry name" value="SBP_5_dom"/>
</dbReference>
<reference evidence="2 3" key="1">
    <citation type="submission" date="2019-08" db="EMBL/GenBank/DDBJ databases">
        <authorList>
            <person name="Dong K."/>
        </authorList>
    </citation>
    <scope>NUCLEOTIDE SEQUENCE [LARGE SCALE GENOMIC DNA]</scope>
    <source>
        <strain evidence="2 3">K-1</strain>
    </source>
</reference>
<dbReference type="SUPFAM" id="SSF53850">
    <property type="entry name" value="Periplasmic binding protein-like II"/>
    <property type="match status" value="1"/>
</dbReference>
<sequence length="613" mass="66440">MKITRLVAGVGVVAVGALVLSGCTPPRESEVIEGTSITVAWNDFYYAWNDGLADTNATSNAVVNYMAKSGFSYYDADSELVQDTEFGTYELVSEDPLTVKYTINDGVKWTDGTPVDAADLLLQWAANTTHLQDGEGTIDEETGELTGQSGTFWNTGASEDYGLDLVSETPEIGDDGRSLTTVYDEFYVDWELALTGAEVAAHGTVMLAYPDEYKEGDEQKAKDDLVKAIQEKDLEWLAPVSKSYNQDYKFSSGTPENPLQLLGNGPYMITEINATDGYTTLEANPDYTWGPSPKYETITVRVIPDMQAQITALENGEISIASGQPTADIASLLEAGVPGVEYEGSPEGTYEHIDLQVTNGGPFDPATYGGDAEKALKVRQAFLSIIPRQEILEKLIQPLQPDAELRNSQIFLPGTPGAEAAAEVNGYPEMTEPDVDGAKALLAEAGATNPTVRLLFSNTNERRKQEFLLIQPYAEAAGFTLVDASRQDWGSALGTATSEYDAALFGWQSTSTAVGESAANYQTGGLNNYYGWSVPELDDIFDELAGTADVDKQVELQAEAERIIGEQAWSVPIFQFPGITAWSEETTGVVPGFLSPTYFWNFWEWAPADAAAE</sequence>
<accession>A0A5C8I8H7</accession>
<dbReference type="PIRSF" id="PIRSF002741">
    <property type="entry name" value="MppA"/>
    <property type="match status" value="1"/>
</dbReference>
<dbReference type="Gene3D" id="3.10.105.10">
    <property type="entry name" value="Dipeptide-binding Protein, Domain 3"/>
    <property type="match status" value="1"/>
</dbReference>
<dbReference type="PANTHER" id="PTHR30290">
    <property type="entry name" value="PERIPLASMIC BINDING COMPONENT OF ABC TRANSPORTER"/>
    <property type="match status" value="1"/>
</dbReference>
<feature type="domain" description="Solute-binding protein family 5" evidence="1">
    <location>
        <begin position="92"/>
        <end position="514"/>
    </location>
</feature>
<protein>
    <submittedName>
        <fullName evidence="2">ABC transporter family substrate-binding protein</fullName>
    </submittedName>
</protein>
<evidence type="ECO:0000259" key="1">
    <source>
        <dbReference type="Pfam" id="PF00496"/>
    </source>
</evidence>
<evidence type="ECO:0000313" key="3">
    <source>
        <dbReference type="Proteomes" id="UP000321949"/>
    </source>
</evidence>
<dbReference type="InterPro" id="IPR039424">
    <property type="entry name" value="SBP_5"/>
</dbReference>
<dbReference type="Pfam" id="PF00496">
    <property type="entry name" value="SBP_bac_5"/>
    <property type="match status" value="1"/>
</dbReference>
<name>A0A5C8I8H7_9MICO</name>
<dbReference type="GO" id="GO:0043190">
    <property type="term" value="C:ATP-binding cassette (ABC) transporter complex"/>
    <property type="evidence" value="ECO:0007669"/>
    <property type="project" value="InterPro"/>
</dbReference>
<dbReference type="EMBL" id="VRSX01000002">
    <property type="protein sequence ID" value="TXK14193.1"/>
    <property type="molecule type" value="Genomic_DNA"/>
</dbReference>
<keyword evidence="3" id="KW-1185">Reference proteome</keyword>
<evidence type="ECO:0000313" key="2">
    <source>
        <dbReference type="EMBL" id="TXK14193.1"/>
    </source>
</evidence>
<dbReference type="AlphaFoldDB" id="A0A5C8I8H7"/>
<proteinExistence type="predicted"/>
<dbReference type="CDD" id="cd08501">
    <property type="entry name" value="PBP2_Lpqw"/>
    <property type="match status" value="1"/>
</dbReference>
<gene>
    <name evidence="2" type="ORF">FVP74_06325</name>
</gene>
<dbReference type="PANTHER" id="PTHR30290:SF65">
    <property type="entry name" value="MONOACYL PHOSPHATIDYLINOSITOL TETRAMANNOSIDE-BINDING PROTEIN LPQW-RELATED"/>
    <property type="match status" value="1"/>
</dbReference>
<dbReference type="Proteomes" id="UP000321949">
    <property type="component" value="Unassembled WGS sequence"/>
</dbReference>
<organism evidence="2 3">
    <name type="scientific">Microbacterium saccharophilum</name>
    <dbReference type="NCBI Taxonomy" id="1213358"/>
    <lineage>
        <taxon>Bacteria</taxon>
        <taxon>Bacillati</taxon>
        <taxon>Actinomycetota</taxon>
        <taxon>Actinomycetes</taxon>
        <taxon>Micrococcales</taxon>
        <taxon>Microbacteriaceae</taxon>
        <taxon>Microbacterium</taxon>
    </lineage>
</organism>
<dbReference type="GO" id="GO:0042597">
    <property type="term" value="C:periplasmic space"/>
    <property type="evidence" value="ECO:0007669"/>
    <property type="project" value="UniProtKB-ARBA"/>
</dbReference>
<dbReference type="InterPro" id="IPR030678">
    <property type="entry name" value="Peptide/Ni-bd"/>
</dbReference>
<dbReference type="RefSeq" id="WP_147049359.1">
    <property type="nucleotide sequence ID" value="NZ_BKAH01000001.1"/>
</dbReference>
<dbReference type="GO" id="GO:0015833">
    <property type="term" value="P:peptide transport"/>
    <property type="evidence" value="ECO:0007669"/>
    <property type="project" value="TreeGrafter"/>
</dbReference>
<dbReference type="OrthoDB" id="7888869at2"/>
<dbReference type="GO" id="GO:1904680">
    <property type="term" value="F:peptide transmembrane transporter activity"/>
    <property type="evidence" value="ECO:0007669"/>
    <property type="project" value="TreeGrafter"/>
</dbReference>
<dbReference type="PROSITE" id="PS51257">
    <property type="entry name" value="PROKAR_LIPOPROTEIN"/>
    <property type="match status" value="1"/>
</dbReference>